<evidence type="ECO:0000313" key="3">
    <source>
        <dbReference type="Proteomes" id="UP000185024"/>
    </source>
</evidence>
<protein>
    <submittedName>
        <fullName evidence="2">Uncharacterized protein</fullName>
    </submittedName>
</protein>
<evidence type="ECO:0000313" key="2">
    <source>
        <dbReference type="EMBL" id="SIN66607.1"/>
    </source>
</evidence>
<sequence>MGDQQKRVRRLQKNLLSKLKDSVQHYDQPFEPVGVEGWEAALLDDLTPETAHADSLATPTAKELGNDIDNKP</sequence>
<gene>
    <name evidence="2" type="ORF">SAMN05878438_2018</name>
</gene>
<dbReference type="Proteomes" id="UP000185024">
    <property type="component" value="Unassembled WGS sequence"/>
</dbReference>
<dbReference type="AlphaFoldDB" id="A0A1N6FSB2"/>
<proteinExistence type="predicted"/>
<feature type="region of interest" description="Disordered" evidence="1">
    <location>
        <begin position="49"/>
        <end position="72"/>
    </location>
</feature>
<accession>A0A1N6FSB2</accession>
<dbReference type="RefSeq" id="WP_074210328.1">
    <property type="nucleotide sequence ID" value="NZ_BJOI01000073.1"/>
</dbReference>
<organism evidence="2 3">
    <name type="scientific">Vreelandella aquamarina</name>
    <dbReference type="NCBI Taxonomy" id="77097"/>
    <lineage>
        <taxon>Bacteria</taxon>
        <taxon>Pseudomonadati</taxon>
        <taxon>Pseudomonadota</taxon>
        <taxon>Gammaproteobacteria</taxon>
        <taxon>Oceanospirillales</taxon>
        <taxon>Halomonadaceae</taxon>
        <taxon>Vreelandella</taxon>
    </lineage>
</organism>
<reference evidence="2 3" key="1">
    <citation type="submission" date="2016-11" db="EMBL/GenBank/DDBJ databases">
        <authorList>
            <person name="Jaros S."/>
            <person name="Januszkiewicz K."/>
            <person name="Wedrychowicz H."/>
        </authorList>
    </citation>
    <scope>NUCLEOTIDE SEQUENCE [LARGE SCALE GENOMIC DNA]</scope>
    <source>
        <strain evidence="2 3">ACAM 239</strain>
    </source>
</reference>
<name>A0A1N6FSB2_9GAMM</name>
<dbReference type="GeneID" id="97278127"/>
<dbReference type="EMBL" id="FSQX01000001">
    <property type="protein sequence ID" value="SIN66607.1"/>
    <property type="molecule type" value="Genomic_DNA"/>
</dbReference>
<evidence type="ECO:0000256" key="1">
    <source>
        <dbReference type="SAM" id="MobiDB-lite"/>
    </source>
</evidence>